<feature type="transmembrane region" description="Helical" evidence="1">
    <location>
        <begin position="77"/>
        <end position="100"/>
    </location>
</feature>
<dbReference type="AlphaFoldDB" id="A0AAW7ZH90"/>
<dbReference type="EMBL" id="JARPTC010000025">
    <property type="protein sequence ID" value="MDO7788791.1"/>
    <property type="molecule type" value="Genomic_DNA"/>
</dbReference>
<dbReference type="Pfam" id="PF17247">
    <property type="entry name" value="DUF5316"/>
    <property type="match status" value="1"/>
</dbReference>
<name>A0AAW7ZH90_9FIRM</name>
<dbReference type="GO" id="GO:0004190">
    <property type="term" value="F:aspartic-type endopeptidase activity"/>
    <property type="evidence" value="ECO:0007669"/>
    <property type="project" value="InterPro"/>
</dbReference>
<keyword evidence="1" id="KW-0472">Membrane</keyword>
<dbReference type="GO" id="GO:0016020">
    <property type="term" value="C:membrane"/>
    <property type="evidence" value="ECO:0007669"/>
    <property type="project" value="InterPro"/>
</dbReference>
<dbReference type="Proteomes" id="UP001172911">
    <property type="component" value="Unassembled WGS sequence"/>
</dbReference>
<organism evidence="2 3">
    <name type="scientific">Desulforamulus aquiferis</name>
    <dbReference type="NCBI Taxonomy" id="1397668"/>
    <lineage>
        <taxon>Bacteria</taxon>
        <taxon>Bacillati</taxon>
        <taxon>Bacillota</taxon>
        <taxon>Clostridia</taxon>
        <taxon>Eubacteriales</taxon>
        <taxon>Peptococcaceae</taxon>
        <taxon>Desulforamulus</taxon>
    </lineage>
</organism>
<accession>A0AAW7ZH90</accession>
<dbReference type="GO" id="GO:0006508">
    <property type="term" value="P:proteolysis"/>
    <property type="evidence" value="ECO:0007669"/>
    <property type="project" value="InterPro"/>
</dbReference>
<dbReference type="PROSITE" id="PS00855">
    <property type="entry name" value="SPASE_II"/>
    <property type="match status" value="1"/>
</dbReference>
<feature type="transmembrane region" description="Helical" evidence="1">
    <location>
        <begin position="7"/>
        <end position="26"/>
    </location>
</feature>
<dbReference type="RefSeq" id="WP_304545041.1">
    <property type="nucleotide sequence ID" value="NZ_JARPTC010000025.1"/>
</dbReference>
<keyword evidence="3" id="KW-1185">Reference proteome</keyword>
<reference evidence="2" key="1">
    <citation type="journal article" date="2023" name="J. Hazard. Mater.">
        <title>Anaerobic biodegradation of pyrene and benzo[a]pyrene by a new sulfate-reducing Desulforamulus aquiferis strain DSA.</title>
        <authorList>
            <person name="Zhang Z."/>
            <person name="Sun J."/>
            <person name="Gong X."/>
            <person name="Wang C."/>
            <person name="Wang H."/>
        </authorList>
    </citation>
    <scope>NUCLEOTIDE SEQUENCE</scope>
    <source>
        <strain evidence="2">DSA</strain>
    </source>
</reference>
<keyword evidence="1" id="KW-0812">Transmembrane</keyword>
<proteinExistence type="predicted"/>
<dbReference type="InterPro" id="IPR001872">
    <property type="entry name" value="Peptidase_A8"/>
</dbReference>
<dbReference type="InterPro" id="IPR035167">
    <property type="entry name" value="DUF5316"/>
</dbReference>
<comment type="caution">
    <text evidence="2">The sequence shown here is derived from an EMBL/GenBank/DDBJ whole genome shotgun (WGS) entry which is preliminary data.</text>
</comment>
<sequence length="101" mass="11123">MRKPLSIKASLMVGILILLTIVVLIGDNSTAAGYSFFMGLALWAISALIGGAIGNLGDRIRTINYSPDREQVERSRWASMFFYIGLPGVVVGFVFLYMGWF</sequence>
<feature type="transmembrane region" description="Helical" evidence="1">
    <location>
        <begin position="32"/>
        <end position="56"/>
    </location>
</feature>
<keyword evidence="1" id="KW-1133">Transmembrane helix</keyword>
<evidence type="ECO:0000313" key="3">
    <source>
        <dbReference type="Proteomes" id="UP001172911"/>
    </source>
</evidence>
<evidence type="ECO:0000256" key="1">
    <source>
        <dbReference type="SAM" id="Phobius"/>
    </source>
</evidence>
<gene>
    <name evidence="2" type="ORF">P6N53_16320</name>
</gene>
<reference evidence="2" key="2">
    <citation type="submission" date="2023-03" db="EMBL/GenBank/DDBJ databases">
        <authorList>
            <person name="Zhang Z."/>
        </authorList>
    </citation>
    <scope>NUCLEOTIDE SEQUENCE</scope>
    <source>
        <strain evidence="2">DSA</strain>
    </source>
</reference>
<protein>
    <submittedName>
        <fullName evidence="2">DUF5316 family protein</fullName>
    </submittedName>
</protein>
<evidence type="ECO:0000313" key="2">
    <source>
        <dbReference type="EMBL" id="MDO7788791.1"/>
    </source>
</evidence>